<dbReference type="Pfam" id="PF18127">
    <property type="entry name" value="NAMPT_N"/>
    <property type="match status" value="1"/>
</dbReference>
<keyword evidence="2" id="KW-0662">Pyridine nucleotide biosynthesis</keyword>
<dbReference type="InterPro" id="IPR041525">
    <property type="entry name" value="N/Namide_PRibTrfase"/>
</dbReference>
<feature type="non-terminal residue" evidence="11">
    <location>
        <position position="226"/>
    </location>
</feature>
<feature type="domain" description="Nicotinate/nicotinamide phosphoribosyltransferase" evidence="9">
    <location>
        <begin position="172"/>
        <end position="226"/>
    </location>
</feature>
<evidence type="ECO:0000256" key="1">
    <source>
        <dbReference type="ARBA" id="ARBA00010897"/>
    </source>
</evidence>
<dbReference type="InterPro" id="IPR036068">
    <property type="entry name" value="Nicotinate_pribotase-like_C"/>
</dbReference>
<evidence type="ECO:0000259" key="9">
    <source>
        <dbReference type="Pfam" id="PF04095"/>
    </source>
</evidence>
<dbReference type="EMBL" id="CACVAZ010000118">
    <property type="protein sequence ID" value="CAA6818796.1"/>
    <property type="molecule type" value="Genomic_DNA"/>
</dbReference>
<sequence length="226" mass="25291">MNTKNIILNTDSYKSSHYLQYPAKSEYVSSYIEARGGDVEASLFFGLQAFIKEYLLTPFTQNDIDEAKAILTAHGVPFNEEGWQYILDEYNGYLPLEISAVAEGMLVPLKCPLVQVINTDKKVPWLTSYIETALLRAIWFPTTVATISYNIKQIIKRYLDETSDKAKAELPFKLHDFGARGTSSEESAMLGGMAHLLNFQGTDNLSGIMGARKYYRADMAGFSIPA</sequence>
<dbReference type="InterPro" id="IPR013785">
    <property type="entry name" value="Aldolase_TIM"/>
</dbReference>
<gene>
    <name evidence="11" type="ORF">HELGO_WM18473</name>
</gene>
<dbReference type="InterPro" id="IPR041529">
    <property type="entry name" value="DUF5598"/>
</dbReference>
<keyword evidence="4 11" id="KW-0808">Transferase</keyword>
<dbReference type="Pfam" id="PF04095">
    <property type="entry name" value="NAPRTase"/>
    <property type="match status" value="1"/>
</dbReference>
<protein>
    <recommendedName>
        <fullName evidence="7">Nicotinamide phosphoribosyltransferase</fullName>
        <ecNumber evidence="6">2.4.2.12</ecNumber>
    </recommendedName>
</protein>
<evidence type="ECO:0000256" key="3">
    <source>
        <dbReference type="ARBA" id="ARBA00022676"/>
    </source>
</evidence>
<feature type="domain" description="Nicotinamide phosphoribosyltransferase N-terminal" evidence="10">
    <location>
        <begin position="5"/>
        <end position="98"/>
    </location>
</feature>
<evidence type="ECO:0000256" key="7">
    <source>
        <dbReference type="ARBA" id="ARBA00035036"/>
    </source>
</evidence>
<comment type="catalytic activity">
    <reaction evidence="8">
        <text>beta-nicotinamide D-ribonucleotide + diphosphate = 5-phospho-alpha-D-ribose 1-diphosphate + nicotinamide + H(+)</text>
        <dbReference type="Rhea" id="RHEA:16149"/>
        <dbReference type="ChEBI" id="CHEBI:14649"/>
        <dbReference type="ChEBI" id="CHEBI:15378"/>
        <dbReference type="ChEBI" id="CHEBI:17154"/>
        <dbReference type="ChEBI" id="CHEBI:33019"/>
        <dbReference type="ChEBI" id="CHEBI:58017"/>
        <dbReference type="EC" id="2.4.2.12"/>
    </reaction>
    <physiologicalReaction direction="right-to-left" evidence="8">
        <dbReference type="Rhea" id="RHEA:16151"/>
    </physiologicalReaction>
</comment>
<keyword evidence="3 11" id="KW-0328">Glycosyltransferase</keyword>
<evidence type="ECO:0000256" key="5">
    <source>
        <dbReference type="ARBA" id="ARBA00035007"/>
    </source>
</evidence>
<dbReference type="Gene3D" id="3.20.20.70">
    <property type="entry name" value="Aldolase class I"/>
    <property type="match status" value="1"/>
</dbReference>
<evidence type="ECO:0000256" key="4">
    <source>
        <dbReference type="ARBA" id="ARBA00022679"/>
    </source>
</evidence>
<dbReference type="InterPro" id="IPR016471">
    <property type="entry name" value="Nicotinamide_PRibTrfase"/>
</dbReference>
<evidence type="ECO:0000313" key="11">
    <source>
        <dbReference type="EMBL" id="CAA6818796.1"/>
    </source>
</evidence>
<dbReference type="PANTHER" id="PTHR43816">
    <property type="entry name" value="NICOTINAMIDE PHOSPHORIBOSYLTRANSFERASE"/>
    <property type="match status" value="1"/>
</dbReference>
<reference evidence="11" key="1">
    <citation type="submission" date="2020-01" db="EMBL/GenBank/DDBJ databases">
        <authorList>
            <person name="Meier V. D."/>
            <person name="Meier V D."/>
        </authorList>
    </citation>
    <scope>NUCLEOTIDE SEQUENCE</scope>
    <source>
        <strain evidence="11">HLG_WM_MAG_02</strain>
    </source>
</reference>
<evidence type="ECO:0000256" key="8">
    <source>
        <dbReference type="ARBA" id="ARBA00047835"/>
    </source>
</evidence>
<proteinExistence type="inferred from homology"/>
<dbReference type="GO" id="GO:0047280">
    <property type="term" value="F:nicotinamide phosphoribosyltransferase activity"/>
    <property type="evidence" value="ECO:0007669"/>
    <property type="project" value="UniProtKB-EC"/>
</dbReference>
<dbReference type="EC" id="2.4.2.12" evidence="6"/>
<organism evidence="11">
    <name type="scientific">uncultured Sulfurovum sp</name>
    <dbReference type="NCBI Taxonomy" id="269237"/>
    <lineage>
        <taxon>Bacteria</taxon>
        <taxon>Pseudomonadati</taxon>
        <taxon>Campylobacterota</taxon>
        <taxon>Epsilonproteobacteria</taxon>
        <taxon>Campylobacterales</taxon>
        <taxon>Sulfurovaceae</taxon>
        <taxon>Sulfurovum</taxon>
        <taxon>environmental samples</taxon>
    </lineage>
</organism>
<evidence type="ECO:0000256" key="2">
    <source>
        <dbReference type="ARBA" id="ARBA00022642"/>
    </source>
</evidence>
<dbReference type="PANTHER" id="PTHR43816:SF1">
    <property type="entry name" value="NICOTINAMIDE PHOSPHORIBOSYLTRANSFERASE"/>
    <property type="match status" value="1"/>
</dbReference>
<name>A0A6S6TUJ5_9BACT</name>
<dbReference type="SUPFAM" id="SSF51690">
    <property type="entry name" value="Nicotinate/Quinolinate PRTase C-terminal domain-like"/>
    <property type="match status" value="1"/>
</dbReference>
<accession>A0A6S6TUJ5</accession>
<evidence type="ECO:0000256" key="6">
    <source>
        <dbReference type="ARBA" id="ARBA00035024"/>
    </source>
</evidence>
<dbReference type="GO" id="GO:0009435">
    <property type="term" value="P:NAD+ biosynthetic process"/>
    <property type="evidence" value="ECO:0007669"/>
    <property type="project" value="InterPro"/>
</dbReference>
<evidence type="ECO:0000259" key="10">
    <source>
        <dbReference type="Pfam" id="PF18127"/>
    </source>
</evidence>
<comment type="similarity">
    <text evidence="1">Belongs to the NAPRTase family.</text>
</comment>
<dbReference type="AlphaFoldDB" id="A0A6S6TUJ5"/>
<comment type="pathway">
    <text evidence="5">Cofactor biosynthesis; NAD(+) biosynthesis; nicotinamide D-ribonucleotide from 5-phospho-alpha-D-ribose 1-diphosphate and nicotinamide: step 1/1.</text>
</comment>